<reference evidence="3 4" key="1">
    <citation type="submission" date="2019-06" db="EMBL/GenBank/DDBJ databases">
        <title>Sequencing the genomes of 1000 actinobacteria strains.</title>
        <authorList>
            <person name="Klenk H.-P."/>
        </authorList>
    </citation>
    <scope>NUCLEOTIDE SEQUENCE [LARGE SCALE GENOMIC DNA]</scope>
    <source>
        <strain evidence="3 4">DSM 12362</strain>
    </source>
</reference>
<dbReference type="InterPro" id="IPR031571">
    <property type="entry name" value="RcpC_dom"/>
</dbReference>
<dbReference type="EMBL" id="VFPU01000001">
    <property type="protein sequence ID" value="TQM95804.1"/>
    <property type="molecule type" value="Genomic_DNA"/>
</dbReference>
<gene>
    <name evidence="3" type="ORF">FB476_0654</name>
</gene>
<dbReference type="RefSeq" id="WP_141817509.1">
    <property type="nucleotide sequence ID" value="NZ_BAAAIL010000003.1"/>
</dbReference>
<feature type="transmembrane region" description="Helical" evidence="1">
    <location>
        <begin position="9"/>
        <end position="30"/>
    </location>
</feature>
<dbReference type="Pfam" id="PF16976">
    <property type="entry name" value="RcpC"/>
    <property type="match status" value="1"/>
</dbReference>
<keyword evidence="1" id="KW-0472">Membrane</keyword>
<accession>A0A543KL85</accession>
<keyword evidence="1" id="KW-0812">Transmembrane</keyword>
<protein>
    <submittedName>
        <fullName evidence="3">Pilus assembly protein CpaB</fullName>
    </submittedName>
</protein>
<proteinExistence type="predicted"/>
<feature type="domain" description="Flp pilus assembly protein RcpC/CpaB" evidence="2">
    <location>
        <begin position="108"/>
        <end position="202"/>
    </location>
</feature>
<dbReference type="NCBIfam" id="TIGR03177">
    <property type="entry name" value="pilus_cpaB"/>
    <property type="match status" value="1"/>
</dbReference>
<organism evidence="3 4">
    <name type="scientific">Ornithinimicrobium humiphilum</name>
    <dbReference type="NCBI Taxonomy" id="125288"/>
    <lineage>
        <taxon>Bacteria</taxon>
        <taxon>Bacillati</taxon>
        <taxon>Actinomycetota</taxon>
        <taxon>Actinomycetes</taxon>
        <taxon>Micrococcales</taxon>
        <taxon>Ornithinimicrobiaceae</taxon>
        <taxon>Ornithinimicrobium</taxon>
    </lineage>
</organism>
<keyword evidence="1" id="KW-1133">Transmembrane helix</keyword>
<evidence type="ECO:0000313" key="4">
    <source>
        <dbReference type="Proteomes" id="UP000315133"/>
    </source>
</evidence>
<dbReference type="Proteomes" id="UP000315133">
    <property type="component" value="Unassembled WGS sequence"/>
</dbReference>
<name>A0A543KL85_9MICO</name>
<evidence type="ECO:0000259" key="2">
    <source>
        <dbReference type="Pfam" id="PF16976"/>
    </source>
</evidence>
<sequence length="242" mass="25985">MNPRQRRGVLLMVLSVGLAIAVFFGVASYVDSVNRRVGPMVTVYQATEDLNAFSQLTADRVEAVSVPAQWTDEASRLTVQDIEGRTIAVPLSAGSRVTMDILVPPSDLNPNEREVAINVDAVTGIAGRVRPGDRVDVYSVFSDVPGLANQSRILVRNVRVVSVGGTQQVEQRETGAIQDVVPVTLALVPQDALAVTYASTFAEQVRLIGLPAGTTQDREGEVNQFDAEELGGEAIIEEGFRP</sequence>
<keyword evidence="4" id="KW-1185">Reference proteome</keyword>
<evidence type="ECO:0000256" key="1">
    <source>
        <dbReference type="SAM" id="Phobius"/>
    </source>
</evidence>
<dbReference type="InterPro" id="IPR017592">
    <property type="entry name" value="Pilus_assmbl_Flp-typ_CpaB"/>
</dbReference>
<evidence type="ECO:0000313" key="3">
    <source>
        <dbReference type="EMBL" id="TQM95804.1"/>
    </source>
</evidence>
<dbReference type="OrthoDB" id="3468004at2"/>
<dbReference type="AlphaFoldDB" id="A0A543KL85"/>
<comment type="caution">
    <text evidence="3">The sequence shown here is derived from an EMBL/GenBank/DDBJ whole genome shotgun (WGS) entry which is preliminary data.</text>
</comment>